<dbReference type="Proteomes" id="UP000002892">
    <property type="component" value="Chromosome"/>
</dbReference>
<dbReference type="PROSITE" id="PS51186">
    <property type="entry name" value="GNAT"/>
    <property type="match status" value="1"/>
</dbReference>
<keyword evidence="2" id="KW-0808">Transferase</keyword>
<evidence type="ECO:0000259" key="1">
    <source>
        <dbReference type="PROSITE" id="PS51186"/>
    </source>
</evidence>
<dbReference type="InterPro" id="IPR000182">
    <property type="entry name" value="GNAT_dom"/>
</dbReference>
<sequence>MLNKEPQSKLMIEVDTLRLYDIPEVARLYEEAFSSHFLGHMGQGFLELFCAQFMNSATNYGYVAKYHGRPVGFVFGSIAEKPFSQFYRRNFWKLVILVVGRYVNDNYVRKHIKERLHCILDALKTFIFRQSGEQTEKLSSFTAARILAIGVDPNYRGIGIANQLTSNFCVQMKQEGFKKVGLSTFPWNERAIRFYKKDGWILEGRNSSSLSFIRTIL</sequence>
<dbReference type="RefSeq" id="WP_014829262.1">
    <property type="nucleotide sequence ID" value="NC_018068.1"/>
</dbReference>
<dbReference type="Gene3D" id="3.40.630.30">
    <property type="match status" value="1"/>
</dbReference>
<keyword evidence="3" id="KW-1185">Reference proteome</keyword>
<reference evidence="2 3" key="1">
    <citation type="journal article" date="2012" name="J. Bacteriol.">
        <title>Complete genome sequences of Desulfosporosinus orientis DSM765T, Desulfosporosinus youngiae DSM17734T, Desulfosporosinus meridiei DSM13257T, and Desulfosporosinus acidiphilus DSM22704T.</title>
        <authorList>
            <person name="Pester M."/>
            <person name="Brambilla E."/>
            <person name="Alazard D."/>
            <person name="Rattei T."/>
            <person name="Weinmaier T."/>
            <person name="Han J."/>
            <person name="Lucas S."/>
            <person name="Lapidus A."/>
            <person name="Cheng J.F."/>
            <person name="Goodwin L."/>
            <person name="Pitluck S."/>
            <person name="Peters L."/>
            <person name="Ovchinnikova G."/>
            <person name="Teshima H."/>
            <person name="Detter J.C."/>
            <person name="Han C.S."/>
            <person name="Tapia R."/>
            <person name="Land M.L."/>
            <person name="Hauser L."/>
            <person name="Kyrpides N.C."/>
            <person name="Ivanova N.N."/>
            <person name="Pagani I."/>
            <person name="Huntmann M."/>
            <person name="Wei C.L."/>
            <person name="Davenport K.W."/>
            <person name="Daligault H."/>
            <person name="Chain P.S."/>
            <person name="Chen A."/>
            <person name="Mavromatis K."/>
            <person name="Markowitz V."/>
            <person name="Szeto E."/>
            <person name="Mikhailova N."/>
            <person name="Pati A."/>
            <person name="Wagner M."/>
            <person name="Woyke T."/>
            <person name="Ollivier B."/>
            <person name="Klenk H.P."/>
            <person name="Spring S."/>
            <person name="Loy A."/>
        </authorList>
    </citation>
    <scope>NUCLEOTIDE SEQUENCE [LARGE SCALE GENOMIC DNA]</scope>
    <source>
        <strain evidence="3">DSM 22704 / JCM 16185 / SJ4</strain>
    </source>
</reference>
<dbReference type="EMBL" id="CP003639">
    <property type="protein sequence ID" value="AFM43278.1"/>
    <property type="molecule type" value="Genomic_DNA"/>
</dbReference>
<organism evidence="2 3">
    <name type="scientific">Desulfosporosinus acidiphilus (strain DSM 22704 / JCM 16185 / SJ4)</name>
    <dbReference type="NCBI Taxonomy" id="646529"/>
    <lineage>
        <taxon>Bacteria</taxon>
        <taxon>Bacillati</taxon>
        <taxon>Bacillota</taxon>
        <taxon>Clostridia</taxon>
        <taxon>Eubacteriales</taxon>
        <taxon>Desulfitobacteriaceae</taxon>
        <taxon>Desulfosporosinus</taxon>
    </lineage>
</organism>
<dbReference type="OrthoDB" id="1795103at2"/>
<evidence type="ECO:0000313" key="3">
    <source>
        <dbReference type="Proteomes" id="UP000002892"/>
    </source>
</evidence>
<protein>
    <submittedName>
        <fullName evidence="2">Acetyltransferase</fullName>
    </submittedName>
</protein>
<dbReference type="HOGENOM" id="CLU_1141123_0_0_9"/>
<name>I4DBV4_DESAJ</name>
<dbReference type="STRING" id="646529.Desaci_4435"/>
<dbReference type="CDD" id="cd04301">
    <property type="entry name" value="NAT_SF"/>
    <property type="match status" value="1"/>
</dbReference>
<accession>I4DBV4</accession>
<proteinExistence type="predicted"/>
<feature type="domain" description="N-acetyltransferase" evidence="1">
    <location>
        <begin position="12"/>
        <end position="217"/>
    </location>
</feature>
<dbReference type="InterPro" id="IPR016181">
    <property type="entry name" value="Acyl_CoA_acyltransferase"/>
</dbReference>
<evidence type="ECO:0000313" key="2">
    <source>
        <dbReference type="EMBL" id="AFM43278.1"/>
    </source>
</evidence>
<dbReference type="Pfam" id="PF00583">
    <property type="entry name" value="Acetyltransf_1"/>
    <property type="match status" value="1"/>
</dbReference>
<dbReference type="SUPFAM" id="SSF55729">
    <property type="entry name" value="Acyl-CoA N-acyltransferases (Nat)"/>
    <property type="match status" value="1"/>
</dbReference>
<gene>
    <name evidence="2" type="ordered locus">Desaci_4435</name>
</gene>
<dbReference type="GO" id="GO:0016747">
    <property type="term" value="F:acyltransferase activity, transferring groups other than amino-acyl groups"/>
    <property type="evidence" value="ECO:0007669"/>
    <property type="project" value="InterPro"/>
</dbReference>
<dbReference type="KEGG" id="dai:Desaci_4435"/>
<dbReference type="AlphaFoldDB" id="I4DBV4"/>